<evidence type="ECO:0000313" key="3">
    <source>
        <dbReference type="Proteomes" id="UP001165590"/>
    </source>
</evidence>
<protein>
    <recommendedName>
        <fullName evidence="4">Secreted protein</fullName>
    </recommendedName>
</protein>
<feature type="chain" id="PRO_5046468342" description="Secreted protein" evidence="1">
    <location>
        <begin position="27"/>
        <end position="53"/>
    </location>
</feature>
<dbReference type="EMBL" id="JAIFZO010000002">
    <property type="protein sequence ID" value="MCX4237086.1"/>
    <property type="molecule type" value="Genomic_DNA"/>
</dbReference>
<name>A0ABT3VB93_9ACTN</name>
<dbReference type="Proteomes" id="UP001165590">
    <property type="component" value="Unassembled WGS sequence"/>
</dbReference>
<accession>A0ABT3VB93</accession>
<proteinExistence type="predicted"/>
<keyword evidence="1" id="KW-0732">Signal</keyword>
<dbReference type="RefSeq" id="WP_267029525.1">
    <property type="nucleotide sequence ID" value="NZ_JAIFZO010000002.1"/>
</dbReference>
<reference evidence="2" key="1">
    <citation type="journal article" date="2022" name="bioRxiv">
        <title>Discovery and biosynthetic assessment of Streptomyces ortus sp nov. isolated from a deep-sea sponge.</title>
        <authorList>
            <person name="Williams S.E."/>
        </authorList>
    </citation>
    <scope>NUCLEOTIDE SEQUENCE</scope>
    <source>
        <strain evidence="2">A15ISP2-DRY2</strain>
    </source>
</reference>
<evidence type="ECO:0000313" key="2">
    <source>
        <dbReference type="EMBL" id="MCX4237086.1"/>
    </source>
</evidence>
<feature type="signal peptide" evidence="1">
    <location>
        <begin position="1"/>
        <end position="26"/>
    </location>
</feature>
<keyword evidence="3" id="KW-1185">Reference proteome</keyword>
<organism evidence="2 3">
    <name type="scientific">Streptomyces ortus</name>
    <dbReference type="NCBI Taxonomy" id="2867268"/>
    <lineage>
        <taxon>Bacteria</taxon>
        <taxon>Bacillati</taxon>
        <taxon>Actinomycetota</taxon>
        <taxon>Actinomycetes</taxon>
        <taxon>Kitasatosporales</taxon>
        <taxon>Streptomycetaceae</taxon>
        <taxon>Streptomyces</taxon>
    </lineage>
</organism>
<gene>
    <name evidence="2" type="ORF">K3769_30825</name>
</gene>
<comment type="caution">
    <text evidence="2">The sequence shown here is derived from an EMBL/GenBank/DDBJ whole genome shotgun (WGS) entry which is preliminary data.</text>
</comment>
<sequence length="53" mass="5310">MKSVRLFAVTVLCALTLGTVSASATAVVGTEGADVLATSSTDPTDSGWGRIPQ</sequence>
<evidence type="ECO:0008006" key="4">
    <source>
        <dbReference type="Google" id="ProtNLM"/>
    </source>
</evidence>
<evidence type="ECO:0000256" key="1">
    <source>
        <dbReference type="SAM" id="SignalP"/>
    </source>
</evidence>